<feature type="region of interest" description="Disordered" evidence="1">
    <location>
        <begin position="285"/>
        <end position="322"/>
    </location>
</feature>
<gene>
    <name evidence="2" type="ORF">LOD99_3033</name>
</gene>
<name>A0AAV7K0D3_9METZ</name>
<reference evidence="2 3" key="1">
    <citation type="journal article" date="2023" name="BMC Biol.">
        <title>The compact genome of the sponge Oopsacas minuta (Hexactinellida) is lacking key metazoan core genes.</title>
        <authorList>
            <person name="Santini S."/>
            <person name="Schenkelaars Q."/>
            <person name="Jourda C."/>
            <person name="Duchesne M."/>
            <person name="Belahbib H."/>
            <person name="Rocher C."/>
            <person name="Selva M."/>
            <person name="Riesgo A."/>
            <person name="Vervoort M."/>
            <person name="Leys S.P."/>
            <person name="Kodjabachian L."/>
            <person name="Le Bivic A."/>
            <person name="Borchiellini C."/>
            <person name="Claverie J.M."/>
            <person name="Renard E."/>
        </authorList>
    </citation>
    <scope>NUCLEOTIDE SEQUENCE [LARGE SCALE GENOMIC DNA]</scope>
    <source>
        <strain evidence="2">SPO-2</strain>
    </source>
</reference>
<evidence type="ECO:0000256" key="1">
    <source>
        <dbReference type="SAM" id="MobiDB-lite"/>
    </source>
</evidence>
<evidence type="ECO:0000313" key="3">
    <source>
        <dbReference type="Proteomes" id="UP001165289"/>
    </source>
</evidence>
<dbReference type="AlphaFoldDB" id="A0AAV7K0D3"/>
<sequence length="536" mass="61740">MNSSEIHSSLFNQSTYSDIRGVKHMETEGTYLLIDFSQTNHTDKIHQDNFSRANYADIKVPFMRRHSTTDRDPRMVSTYADLDFSKMNRMECNDTNYRISLHTVTQPTVYSKIRTYSSKELDQEEYNMHPRLYAKVVPKSQRKKEEILKSKSTHDISSNNIVPVIHKPELKPISVPFKIKQISNFDNIPQKNRTDTYDIVPEKVIVPNRKTPIRHPPPIRPKPLSGHNQAPPLPPHSPSNSLNIPNNRIGHHSDERKLSCESIHNSNECLSSLEIISSTPYFQRNYSGRSQSFRGPPRVPRPDKPPPPPPAKPTFQAFHPNNPIMMPKSSKISTKTLNVSIPNLRTRSQGDKLFGVAKKEPMTPPLPVRQNPKLPILNNFKKTTINPSQVTMETDRNSLEHIIQPPNPIGGAKDMHTNKLTAVSSFNKKHMRFTRPDLPPKPKPRNKPELENIVCQGKLWKRNPKTNELSTWFAVLNLFTLKLYQSKEDQPWLTIPTIKIREINTFLLVSIMYESADIMYYPLPYVNMYTQYIFGD</sequence>
<dbReference type="Proteomes" id="UP001165289">
    <property type="component" value="Unassembled WGS sequence"/>
</dbReference>
<feature type="compositionally biased region" description="Low complexity" evidence="1">
    <location>
        <begin position="238"/>
        <end position="247"/>
    </location>
</feature>
<keyword evidence="3" id="KW-1185">Reference proteome</keyword>
<dbReference type="EMBL" id="JAKMXF010000233">
    <property type="protein sequence ID" value="KAI6654189.1"/>
    <property type="molecule type" value="Genomic_DNA"/>
</dbReference>
<evidence type="ECO:0000313" key="2">
    <source>
        <dbReference type="EMBL" id="KAI6654189.1"/>
    </source>
</evidence>
<feature type="region of interest" description="Disordered" evidence="1">
    <location>
        <begin position="207"/>
        <end position="255"/>
    </location>
</feature>
<accession>A0AAV7K0D3</accession>
<proteinExistence type="predicted"/>
<protein>
    <submittedName>
        <fullName evidence="2">Uncharacterized protein</fullName>
    </submittedName>
</protein>
<comment type="caution">
    <text evidence="2">The sequence shown here is derived from an EMBL/GenBank/DDBJ whole genome shotgun (WGS) entry which is preliminary data.</text>
</comment>
<organism evidence="2 3">
    <name type="scientific">Oopsacas minuta</name>
    <dbReference type="NCBI Taxonomy" id="111878"/>
    <lineage>
        <taxon>Eukaryota</taxon>
        <taxon>Metazoa</taxon>
        <taxon>Porifera</taxon>
        <taxon>Hexactinellida</taxon>
        <taxon>Hexasterophora</taxon>
        <taxon>Lyssacinosida</taxon>
        <taxon>Leucopsacidae</taxon>
        <taxon>Oopsacas</taxon>
    </lineage>
</organism>